<dbReference type="EMBL" id="CM017643">
    <property type="protein sequence ID" value="TYJ22137.1"/>
    <property type="molecule type" value="Genomic_DNA"/>
</dbReference>
<protein>
    <recommendedName>
        <fullName evidence="3">K-box domain-containing protein</fullName>
    </recommendedName>
</protein>
<dbReference type="GO" id="GO:0003700">
    <property type="term" value="F:DNA-binding transcription factor activity"/>
    <property type="evidence" value="ECO:0007669"/>
    <property type="project" value="InterPro"/>
</dbReference>
<keyword evidence="5" id="KW-1185">Reference proteome</keyword>
<feature type="region of interest" description="Disordered" evidence="2">
    <location>
        <begin position="1"/>
        <end position="114"/>
    </location>
</feature>
<dbReference type="PROSITE" id="PS51297">
    <property type="entry name" value="K_BOX"/>
    <property type="match status" value="1"/>
</dbReference>
<name>A0A5D2Y6Z0_GOSMU</name>
<feature type="coiled-coil region" evidence="1">
    <location>
        <begin position="147"/>
        <end position="197"/>
    </location>
</feature>
<dbReference type="GO" id="GO:0005634">
    <property type="term" value="C:nucleus"/>
    <property type="evidence" value="ECO:0007669"/>
    <property type="project" value="InterPro"/>
</dbReference>
<feature type="compositionally biased region" description="Basic and acidic residues" evidence="2">
    <location>
        <begin position="90"/>
        <end position="99"/>
    </location>
</feature>
<dbReference type="AlphaFoldDB" id="A0A5D2Y6Z0"/>
<proteinExistence type="predicted"/>
<evidence type="ECO:0000256" key="2">
    <source>
        <dbReference type="SAM" id="MobiDB-lite"/>
    </source>
</evidence>
<feature type="compositionally biased region" description="Basic residues" evidence="2">
    <location>
        <begin position="60"/>
        <end position="72"/>
    </location>
</feature>
<evidence type="ECO:0000313" key="5">
    <source>
        <dbReference type="Proteomes" id="UP000323597"/>
    </source>
</evidence>
<feature type="compositionally biased region" description="Basic and acidic residues" evidence="2">
    <location>
        <begin position="1"/>
        <end position="47"/>
    </location>
</feature>
<evidence type="ECO:0000259" key="3">
    <source>
        <dbReference type="PROSITE" id="PS51297"/>
    </source>
</evidence>
<evidence type="ECO:0000313" key="4">
    <source>
        <dbReference type="EMBL" id="TYJ22135.1"/>
    </source>
</evidence>
<dbReference type="InterPro" id="IPR002487">
    <property type="entry name" value="TF_Kbox"/>
</dbReference>
<feature type="compositionally biased region" description="Basic and acidic residues" evidence="2">
    <location>
        <begin position="73"/>
        <end position="83"/>
    </location>
</feature>
<dbReference type="EMBL" id="CM017643">
    <property type="protein sequence ID" value="TYJ22135.1"/>
    <property type="molecule type" value="Genomic_DNA"/>
</dbReference>
<feature type="domain" description="K-box" evidence="3">
    <location>
        <begin position="140"/>
        <end position="215"/>
    </location>
</feature>
<feature type="compositionally biased region" description="Low complexity" evidence="2">
    <location>
        <begin position="102"/>
        <end position="112"/>
    </location>
</feature>
<keyword evidence="1" id="KW-0175">Coiled coil</keyword>
<gene>
    <name evidence="4" type="ORF">E1A91_A08G107000v1</name>
</gene>
<reference evidence="4 5" key="1">
    <citation type="submission" date="2019-07" db="EMBL/GenBank/DDBJ databases">
        <title>WGS assembly of Gossypium mustelinum.</title>
        <authorList>
            <person name="Chen Z.J."/>
            <person name="Sreedasyam A."/>
            <person name="Ando A."/>
            <person name="Song Q."/>
            <person name="De L."/>
            <person name="Hulse-Kemp A."/>
            <person name="Ding M."/>
            <person name="Ye W."/>
            <person name="Kirkbride R."/>
            <person name="Jenkins J."/>
            <person name="Plott C."/>
            <person name="Lovell J."/>
            <person name="Lin Y.-M."/>
            <person name="Vaughn R."/>
            <person name="Liu B."/>
            <person name="Li W."/>
            <person name="Simpson S."/>
            <person name="Scheffler B."/>
            <person name="Saski C."/>
            <person name="Grover C."/>
            <person name="Hu G."/>
            <person name="Conover J."/>
            <person name="Carlson J."/>
            <person name="Shu S."/>
            <person name="Boston L."/>
            <person name="Williams M."/>
            <person name="Peterson D."/>
            <person name="Mcgee K."/>
            <person name="Jones D."/>
            <person name="Wendel J."/>
            <person name="Stelly D."/>
            <person name="Grimwood J."/>
            <person name="Schmutz J."/>
        </authorList>
    </citation>
    <scope>NUCLEOTIDE SEQUENCE [LARGE SCALE GENOMIC DNA]</scope>
    <source>
        <strain evidence="4">1408120.09</strain>
    </source>
</reference>
<accession>A0A5D2Y6Z0</accession>
<dbReference type="Pfam" id="PF01486">
    <property type="entry name" value="K-box"/>
    <property type="match status" value="1"/>
</dbReference>
<sequence>MVTETLDDKKSEEEKVIDKENEEGNKEVLDKQMEVEEKENEEEKRGEEEEEESEDEGTKRVKGSSRKGSSRKSSRDSAEKKEPVTPSSDKPTRERKVVERYSAPSVARSSSSKTLSIEKLVKEAILSRIHGLALKTTVAAGNWTWEHAKLKARVKTLQRNLRHYEGEDIQNLSLRELQNLEQQLDSALKRIRSKKTKKVMKMIIFSPTKTKKDNG</sequence>
<dbReference type="Proteomes" id="UP000323597">
    <property type="component" value="Chromosome A08"/>
</dbReference>
<dbReference type="EMBL" id="CM017643">
    <property type="protein sequence ID" value="TYJ22136.1"/>
    <property type="molecule type" value="Genomic_DNA"/>
</dbReference>
<evidence type="ECO:0000256" key="1">
    <source>
        <dbReference type="SAM" id="Coils"/>
    </source>
</evidence>
<organism evidence="4 5">
    <name type="scientific">Gossypium mustelinum</name>
    <name type="common">Cotton</name>
    <name type="synonym">Gossypium caicoense</name>
    <dbReference type="NCBI Taxonomy" id="34275"/>
    <lineage>
        <taxon>Eukaryota</taxon>
        <taxon>Viridiplantae</taxon>
        <taxon>Streptophyta</taxon>
        <taxon>Embryophyta</taxon>
        <taxon>Tracheophyta</taxon>
        <taxon>Spermatophyta</taxon>
        <taxon>Magnoliopsida</taxon>
        <taxon>eudicotyledons</taxon>
        <taxon>Gunneridae</taxon>
        <taxon>Pentapetalae</taxon>
        <taxon>rosids</taxon>
        <taxon>malvids</taxon>
        <taxon>Malvales</taxon>
        <taxon>Malvaceae</taxon>
        <taxon>Malvoideae</taxon>
        <taxon>Gossypium</taxon>
    </lineage>
</organism>